<dbReference type="EMBL" id="UINC01163813">
    <property type="protein sequence ID" value="SVD64322.1"/>
    <property type="molecule type" value="Genomic_DNA"/>
</dbReference>
<dbReference type="AlphaFoldDB" id="A0A382WZQ0"/>
<organism evidence="1">
    <name type="scientific">marine metagenome</name>
    <dbReference type="NCBI Taxonomy" id="408172"/>
    <lineage>
        <taxon>unclassified sequences</taxon>
        <taxon>metagenomes</taxon>
        <taxon>ecological metagenomes</taxon>
    </lineage>
</organism>
<gene>
    <name evidence="1" type="ORF">METZ01_LOCUS417176</name>
</gene>
<name>A0A382WZQ0_9ZZZZ</name>
<protein>
    <submittedName>
        <fullName evidence="1">Uncharacterized protein</fullName>
    </submittedName>
</protein>
<reference evidence="1" key="1">
    <citation type="submission" date="2018-05" db="EMBL/GenBank/DDBJ databases">
        <authorList>
            <person name="Lanie J.A."/>
            <person name="Ng W.-L."/>
            <person name="Kazmierczak K.M."/>
            <person name="Andrzejewski T.M."/>
            <person name="Davidsen T.M."/>
            <person name="Wayne K.J."/>
            <person name="Tettelin H."/>
            <person name="Glass J.I."/>
            <person name="Rusch D."/>
            <person name="Podicherti R."/>
            <person name="Tsui H.-C.T."/>
            <person name="Winkler M.E."/>
        </authorList>
    </citation>
    <scope>NUCLEOTIDE SEQUENCE</scope>
</reference>
<accession>A0A382WZQ0</accession>
<sequence>VWFDRLTTNGEVQVIPFVVSLSKDPLPRHYIVETRGPNSPSPVPCGVG</sequence>
<evidence type="ECO:0000313" key="1">
    <source>
        <dbReference type="EMBL" id="SVD64322.1"/>
    </source>
</evidence>
<feature type="non-terminal residue" evidence="1">
    <location>
        <position position="48"/>
    </location>
</feature>
<proteinExistence type="predicted"/>
<feature type="non-terminal residue" evidence="1">
    <location>
        <position position="1"/>
    </location>
</feature>